<comment type="subcellular location">
    <subcellularLocation>
        <location evidence="1">Membrane</location>
        <topology evidence="1">Multi-pass membrane protein</topology>
    </subcellularLocation>
</comment>
<feature type="transmembrane region" description="Helical" evidence="9">
    <location>
        <begin position="40"/>
        <end position="60"/>
    </location>
</feature>
<dbReference type="EMBL" id="WHWB01033642">
    <property type="protein sequence ID" value="KAJ7418472.1"/>
    <property type="molecule type" value="Genomic_DNA"/>
</dbReference>
<dbReference type="InterPro" id="IPR034294">
    <property type="entry name" value="Aquaporin_transptr"/>
</dbReference>
<dbReference type="SUPFAM" id="SSF81338">
    <property type="entry name" value="Aquaporin-like"/>
    <property type="match status" value="1"/>
</dbReference>
<evidence type="ECO:0000256" key="1">
    <source>
        <dbReference type="ARBA" id="ARBA00004141"/>
    </source>
</evidence>
<dbReference type="PANTHER" id="PTHR19139:SF177">
    <property type="entry name" value="AQUAPORIN 14"/>
    <property type="match status" value="1"/>
</dbReference>
<dbReference type="Pfam" id="PF00230">
    <property type="entry name" value="MIP"/>
    <property type="match status" value="1"/>
</dbReference>
<dbReference type="Gene3D" id="1.20.1080.10">
    <property type="entry name" value="Glycerol uptake facilitator protein"/>
    <property type="match status" value="1"/>
</dbReference>
<accession>A0ABQ9DB97</accession>
<evidence type="ECO:0000256" key="9">
    <source>
        <dbReference type="SAM" id="Phobius"/>
    </source>
</evidence>
<feature type="compositionally biased region" description="Pro residues" evidence="8">
    <location>
        <begin position="259"/>
        <end position="273"/>
    </location>
</feature>
<proteinExistence type="inferred from homology"/>
<comment type="caution">
    <text evidence="10">The sequence shown here is derived from an EMBL/GenBank/DDBJ whole genome shotgun (WGS) entry which is preliminary data.</text>
</comment>
<keyword evidence="4 7" id="KW-0812">Transmembrane</keyword>
<evidence type="ECO:0000313" key="10">
    <source>
        <dbReference type="EMBL" id="KAJ7418472.1"/>
    </source>
</evidence>
<keyword evidence="11" id="KW-1185">Reference proteome</keyword>
<dbReference type="PANTHER" id="PTHR19139">
    <property type="entry name" value="AQUAPORIN TRANSPORTER"/>
    <property type="match status" value="1"/>
</dbReference>
<feature type="region of interest" description="Disordered" evidence="8">
    <location>
        <begin position="257"/>
        <end position="282"/>
    </location>
</feature>
<evidence type="ECO:0000256" key="2">
    <source>
        <dbReference type="ARBA" id="ARBA00006175"/>
    </source>
</evidence>
<keyword evidence="6 9" id="KW-0472">Membrane</keyword>
<evidence type="ECO:0000256" key="5">
    <source>
        <dbReference type="ARBA" id="ARBA00022989"/>
    </source>
</evidence>
<sequence length="282" mass="27878">MAIGEELRSGCFWRGVLAEAMGTLIFVGVVLGASAAPEPLAPALAGGLVAGGLVCALGGPQTNPALTLALLCTRKINALRGAGAILAQCAGASLAATAAHSALPDSTSLVTKVSVTIPVSILGCSERVDRCPFLQVSAAGTAGTALAWETFATFQLALAAFGTAEHVAPQAGLAVGSAVAAGALAAGPFSGGSMNPARSLGPAIVTGVWDDHWVYWLGPVLGAVLAGLSYEFILAPGASREKLCACLACRDVALVETPSPSPSSPSARGPPAPLAEQDQGAT</sequence>
<gene>
    <name evidence="10" type="primary">MIP</name>
    <name evidence="10" type="ORF">WISP_58946</name>
</gene>
<evidence type="ECO:0000256" key="7">
    <source>
        <dbReference type="RuleBase" id="RU000477"/>
    </source>
</evidence>
<evidence type="ECO:0000256" key="3">
    <source>
        <dbReference type="ARBA" id="ARBA00022448"/>
    </source>
</evidence>
<dbReference type="InterPro" id="IPR023271">
    <property type="entry name" value="Aquaporin-like"/>
</dbReference>
<dbReference type="PROSITE" id="PS00221">
    <property type="entry name" value="MIP"/>
    <property type="match status" value="1"/>
</dbReference>
<evidence type="ECO:0000256" key="6">
    <source>
        <dbReference type="ARBA" id="ARBA00023136"/>
    </source>
</evidence>
<comment type="similarity">
    <text evidence="2 7">Belongs to the MIP/aquaporin (TC 1.A.8) family.</text>
</comment>
<feature type="transmembrane region" description="Helical" evidence="9">
    <location>
        <begin position="12"/>
        <end position="34"/>
    </location>
</feature>
<reference evidence="10" key="1">
    <citation type="submission" date="2019-10" db="EMBL/GenBank/DDBJ databases">
        <authorList>
            <person name="Soares A.E.R."/>
            <person name="Aleixo A."/>
            <person name="Schneider P."/>
            <person name="Miyaki C.Y."/>
            <person name="Schneider M.P."/>
            <person name="Mello C."/>
            <person name="Vasconcelos A.T.R."/>
        </authorList>
    </citation>
    <scope>NUCLEOTIDE SEQUENCE</scope>
    <source>
        <tissue evidence="10">Muscle</tissue>
    </source>
</reference>
<dbReference type="InterPro" id="IPR000425">
    <property type="entry name" value="MIP"/>
</dbReference>
<organism evidence="10 11">
    <name type="scientific">Willisornis vidua</name>
    <name type="common">Xingu scale-backed antbird</name>
    <dbReference type="NCBI Taxonomy" id="1566151"/>
    <lineage>
        <taxon>Eukaryota</taxon>
        <taxon>Metazoa</taxon>
        <taxon>Chordata</taxon>
        <taxon>Craniata</taxon>
        <taxon>Vertebrata</taxon>
        <taxon>Euteleostomi</taxon>
        <taxon>Archelosauria</taxon>
        <taxon>Archosauria</taxon>
        <taxon>Dinosauria</taxon>
        <taxon>Saurischia</taxon>
        <taxon>Theropoda</taxon>
        <taxon>Coelurosauria</taxon>
        <taxon>Aves</taxon>
        <taxon>Neognathae</taxon>
        <taxon>Neoaves</taxon>
        <taxon>Telluraves</taxon>
        <taxon>Australaves</taxon>
        <taxon>Passeriformes</taxon>
        <taxon>Thamnophilidae</taxon>
        <taxon>Willisornis</taxon>
    </lineage>
</organism>
<evidence type="ECO:0000313" key="11">
    <source>
        <dbReference type="Proteomes" id="UP001145742"/>
    </source>
</evidence>
<evidence type="ECO:0000256" key="8">
    <source>
        <dbReference type="SAM" id="MobiDB-lite"/>
    </source>
</evidence>
<protein>
    <submittedName>
        <fullName evidence="10">Major intrinsic protein of lens fiber</fullName>
    </submittedName>
</protein>
<dbReference type="InterPro" id="IPR022357">
    <property type="entry name" value="MIP_CS"/>
</dbReference>
<keyword evidence="5 9" id="KW-1133">Transmembrane helix</keyword>
<keyword evidence="3 7" id="KW-0813">Transport</keyword>
<dbReference type="PRINTS" id="PR00783">
    <property type="entry name" value="MINTRINSICP"/>
</dbReference>
<evidence type="ECO:0000256" key="4">
    <source>
        <dbReference type="ARBA" id="ARBA00022692"/>
    </source>
</evidence>
<name>A0ABQ9DB97_9PASS</name>
<feature type="transmembrane region" description="Helical" evidence="9">
    <location>
        <begin position="213"/>
        <end position="233"/>
    </location>
</feature>
<dbReference type="Proteomes" id="UP001145742">
    <property type="component" value="Unassembled WGS sequence"/>
</dbReference>